<keyword evidence="4 11" id="KW-1133">Transmembrane helix</keyword>
<dbReference type="AlphaFoldDB" id="A0AA36CLH2"/>
<keyword evidence="6 11" id="KW-0472">Membrane</keyword>
<dbReference type="SMART" id="SM01381">
    <property type="entry name" value="7TM_GPCR_Srsx"/>
    <property type="match status" value="1"/>
</dbReference>
<evidence type="ECO:0000259" key="12">
    <source>
        <dbReference type="PROSITE" id="PS50262"/>
    </source>
</evidence>
<evidence type="ECO:0000256" key="1">
    <source>
        <dbReference type="ARBA" id="ARBA00004651"/>
    </source>
</evidence>
<feature type="transmembrane region" description="Helical" evidence="11">
    <location>
        <begin position="107"/>
        <end position="129"/>
    </location>
</feature>
<feature type="transmembrane region" description="Helical" evidence="11">
    <location>
        <begin position="306"/>
        <end position="325"/>
    </location>
</feature>
<keyword evidence="8 10" id="KW-0675">Receptor</keyword>
<keyword evidence="5 10" id="KW-0297">G-protein coupled receptor</keyword>
<evidence type="ECO:0000256" key="3">
    <source>
        <dbReference type="ARBA" id="ARBA00022692"/>
    </source>
</evidence>
<evidence type="ECO:0000256" key="9">
    <source>
        <dbReference type="ARBA" id="ARBA00023224"/>
    </source>
</evidence>
<dbReference type="PANTHER" id="PTHR24248:SF199">
    <property type="entry name" value="IP13425P-RELATED"/>
    <property type="match status" value="1"/>
</dbReference>
<evidence type="ECO:0000256" key="5">
    <source>
        <dbReference type="ARBA" id="ARBA00023040"/>
    </source>
</evidence>
<comment type="similarity">
    <text evidence="10">Belongs to the G-protein coupled receptor 1 family.</text>
</comment>
<feature type="transmembrane region" description="Helical" evidence="11">
    <location>
        <begin position="68"/>
        <end position="87"/>
    </location>
</feature>
<evidence type="ECO:0000256" key="4">
    <source>
        <dbReference type="ARBA" id="ARBA00022989"/>
    </source>
</evidence>
<proteinExistence type="inferred from homology"/>
<dbReference type="GO" id="GO:0043410">
    <property type="term" value="P:positive regulation of MAPK cascade"/>
    <property type="evidence" value="ECO:0007669"/>
    <property type="project" value="TreeGrafter"/>
</dbReference>
<dbReference type="PANTHER" id="PTHR24248">
    <property type="entry name" value="ADRENERGIC RECEPTOR-RELATED G-PROTEIN COUPLED RECEPTOR"/>
    <property type="match status" value="1"/>
</dbReference>
<dbReference type="GO" id="GO:0071880">
    <property type="term" value="P:adenylate cyclase-activating adrenergic receptor signaling pathway"/>
    <property type="evidence" value="ECO:0007669"/>
    <property type="project" value="TreeGrafter"/>
</dbReference>
<protein>
    <recommendedName>
        <fullName evidence="12">G-protein coupled receptors family 1 profile domain-containing protein</fullName>
    </recommendedName>
</protein>
<evidence type="ECO:0000256" key="6">
    <source>
        <dbReference type="ARBA" id="ARBA00023136"/>
    </source>
</evidence>
<sequence length="413" mass="46262">MADPHDVPHILKSSSSLTPEQVFAAIDSTLLAKMTLGSGMVLMILATLVGNAMVCLAVLLVRKLRQPANLLLVSLAVADFFVGLLVMPLSLYDYVSERWALPRIICGLWTTADLTLCTASICNLCAISVDRYMAISRPLRYSAMRTNIRVSLYIALVWAVSFFVSLTALLITQFLEEDTDGGQQGLCVVTQNLGYQIYATLLAFYAPTMIMVILYVKIWRAAKRLAMQDKLLSYGSGQPRESTDSSNLLSAGLGNGKSGSRSYFHRPSALFNAVKYTSLLFFPFVVKSYHSRQHEKSETKARQTLGVMMSVFIICWLPFFVLALVKPIFGWQVPPWLDGLCLWLGYSNSMLNPLIYCKYNKDFRIPFREMIFCRFSTLQTVMRQQSFTSKYGPAPCRAASIQDRADRPESSDL</sequence>
<dbReference type="CDD" id="cd15329">
    <property type="entry name" value="7tmA_5-HT7"/>
    <property type="match status" value="1"/>
</dbReference>
<feature type="transmembrane region" description="Helical" evidence="11">
    <location>
        <begin position="150"/>
        <end position="175"/>
    </location>
</feature>
<dbReference type="InterPro" id="IPR017452">
    <property type="entry name" value="GPCR_Rhodpsn_7TM"/>
</dbReference>
<feature type="transmembrane region" description="Helical" evidence="11">
    <location>
        <begin position="195"/>
        <end position="216"/>
    </location>
</feature>
<keyword evidence="14" id="KW-1185">Reference proteome</keyword>
<dbReference type="GO" id="GO:0005886">
    <property type="term" value="C:plasma membrane"/>
    <property type="evidence" value="ECO:0007669"/>
    <property type="project" value="UniProtKB-SubCell"/>
</dbReference>
<keyword evidence="3 10" id="KW-0812">Transmembrane</keyword>
<evidence type="ECO:0000256" key="11">
    <source>
        <dbReference type="SAM" id="Phobius"/>
    </source>
</evidence>
<comment type="caution">
    <text evidence="13">The sequence shown here is derived from an EMBL/GenBank/DDBJ whole genome shotgun (WGS) entry which is preliminary data.</text>
</comment>
<evidence type="ECO:0000256" key="10">
    <source>
        <dbReference type="RuleBase" id="RU000688"/>
    </source>
</evidence>
<dbReference type="PROSITE" id="PS00237">
    <property type="entry name" value="G_PROTEIN_RECEP_F1_1"/>
    <property type="match status" value="1"/>
</dbReference>
<feature type="domain" description="G-protein coupled receptors family 1 profile" evidence="12">
    <location>
        <begin position="50"/>
        <end position="356"/>
    </location>
</feature>
<name>A0AA36CLH2_9BILA</name>
<feature type="transmembrane region" description="Helical" evidence="11">
    <location>
        <begin position="40"/>
        <end position="61"/>
    </location>
</feature>
<dbReference type="SUPFAM" id="SSF81321">
    <property type="entry name" value="Family A G protein-coupled receptor-like"/>
    <property type="match status" value="1"/>
</dbReference>
<evidence type="ECO:0000256" key="2">
    <source>
        <dbReference type="ARBA" id="ARBA00022475"/>
    </source>
</evidence>
<dbReference type="Gene3D" id="1.20.1070.10">
    <property type="entry name" value="Rhodopsin 7-helix transmembrane proteins"/>
    <property type="match status" value="1"/>
</dbReference>
<keyword evidence="7" id="KW-1015">Disulfide bond</keyword>
<dbReference type="GO" id="GO:0004993">
    <property type="term" value="F:G protein-coupled serotonin receptor activity"/>
    <property type="evidence" value="ECO:0007669"/>
    <property type="project" value="UniProtKB-ARBA"/>
</dbReference>
<evidence type="ECO:0000256" key="7">
    <source>
        <dbReference type="ARBA" id="ARBA00023157"/>
    </source>
</evidence>
<dbReference type="Pfam" id="PF00001">
    <property type="entry name" value="7tm_1"/>
    <property type="match status" value="1"/>
</dbReference>
<dbReference type="PRINTS" id="PR00237">
    <property type="entry name" value="GPCRRHODOPSN"/>
</dbReference>
<dbReference type="PROSITE" id="PS50262">
    <property type="entry name" value="G_PROTEIN_RECEP_F1_2"/>
    <property type="match status" value="1"/>
</dbReference>
<comment type="subcellular location">
    <subcellularLocation>
        <location evidence="1">Cell membrane</location>
        <topology evidence="1">Multi-pass membrane protein</topology>
    </subcellularLocation>
</comment>
<evidence type="ECO:0000256" key="8">
    <source>
        <dbReference type="ARBA" id="ARBA00023170"/>
    </source>
</evidence>
<dbReference type="InterPro" id="IPR000276">
    <property type="entry name" value="GPCR_Rhodpsn"/>
</dbReference>
<dbReference type="EMBL" id="CATQJA010002278">
    <property type="protein sequence ID" value="CAJ0570225.1"/>
    <property type="molecule type" value="Genomic_DNA"/>
</dbReference>
<keyword evidence="2" id="KW-1003">Cell membrane</keyword>
<gene>
    <name evidence="13" type="ORF">MSPICULIGERA_LOCUS8669</name>
</gene>
<organism evidence="13 14">
    <name type="scientific">Mesorhabditis spiculigera</name>
    <dbReference type="NCBI Taxonomy" id="96644"/>
    <lineage>
        <taxon>Eukaryota</taxon>
        <taxon>Metazoa</taxon>
        <taxon>Ecdysozoa</taxon>
        <taxon>Nematoda</taxon>
        <taxon>Chromadorea</taxon>
        <taxon>Rhabditida</taxon>
        <taxon>Rhabditina</taxon>
        <taxon>Rhabditomorpha</taxon>
        <taxon>Rhabditoidea</taxon>
        <taxon>Rhabditidae</taxon>
        <taxon>Mesorhabditinae</taxon>
        <taxon>Mesorhabditis</taxon>
    </lineage>
</organism>
<dbReference type="Proteomes" id="UP001177023">
    <property type="component" value="Unassembled WGS sequence"/>
</dbReference>
<accession>A0AA36CLH2</accession>
<evidence type="ECO:0000313" key="13">
    <source>
        <dbReference type="EMBL" id="CAJ0570225.1"/>
    </source>
</evidence>
<evidence type="ECO:0000313" key="14">
    <source>
        <dbReference type="Proteomes" id="UP001177023"/>
    </source>
</evidence>
<reference evidence="13" key="1">
    <citation type="submission" date="2023-06" db="EMBL/GenBank/DDBJ databases">
        <authorList>
            <person name="Delattre M."/>
        </authorList>
    </citation>
    <scope>NUCLEOTIDE SEQUENCE</scope>
    <source>
        <strain evidence="13">AF72</strain>
    </source>
</reference>
<feature type="non-terminal residue" evidence="13">
    <location>
        <position position="1"/>
    </location>
</feature>
<keyword evidence="9 10" id="KW-0807">Transducer</keyword>